<reference evidence="2 3" key="1">
    <citation type="journal article" date="2021" name="Elife">
        <title>Chloroplast acquisition without the gene transfer in kleptoplastic sea slugs, Plakobranchus ocellatus.</title>
        <authorList>
            <person name="Maeda T."/>
            <person name="Takahashi S."/>
            <person name="Yoshida T."/>
            <person name="Shimamura S."/>
            <person name="Takaki Y."/>
            <person name="Nagai Y."/>
            <person name="Toyoda A."/>
            <person name="Suzuki Y."/>
            <person name="Arimoto A."/>
            <person name="Ishii H."/>
            <person name="Satoh N."/>
            <person name="Nishiyama T."/>
            <person name="Hasebe M."/>
            <person name="Maruyama T."/>
            <person name="Minagawa J."/>
            <person name="Obokata J."/>
            <person name="Shigenobu S."/>
        </authorList>
    </citation>
    <scope>NUCLEOTIDE SEQUENCE [LARGE SCALE GENOMIC DNA]</scope>
</reference>
<feature type="compositionally biased region" description="Low complexity" evidence="1">
    <location>
        <begin position="76"/>
        <end position="88"/>
    </location>
</feature>
<dbReference type="EMBL" id="BLXT01005858">
    <property type="protein sequence ID" value="GFO26743.1"/>
    <property type="molecule type" value="Genomic_DNA"/>
</dbReference>
<proteinExistence type="predicted"/>
<evidence type="ECO:0000256" key="1">
    <source>
        <dbReference type="SAM" id="MobiDB-lite"/>
    </source>
</evidence>
<comment type="caution">
    <text evidence="2">The sequence shown here is derived from an EMBL/GenBank/DDBJ whole genome shotgun (WGS) entry which is preliminary data.</text>
</comment>
<organism evidence="2 3">
    <name type="scientific">Plakobranchus ocellatus</name>
    <dbReference type="NCBI Taxonomy" id="259542"/>
    <lineage>
        <taxon>Eukaryota</taxon>
        <taxon>Metazoa</taxon>
        <taxon>Spiralia</taxon>
        <taxon>Lophotrochozoa</taxon>
        <taxon>Mollusca</taxon>
        <taxon>Gastropoda</taxon>
        <taxon>Heterobranchia</taxon>
        <taxon>Euthyneura</taxon>
        <taxon>Panpulmonata</taxon>
        <taxon>Sacoglossa</taxon>
        <taxon>Placobranchoidea</taxon>
        <taxon>Plakobranchidae</taxon>
        <taxon>Plakobranchus</taxon>
    </lineage>
</organism>
<dbReference type="AlphaFoldDB" id="A0AAV4C6W0"/>
<evidence type="ECO:0000313" key="2">
    <source>
        <dbReference type="EMBL" id="GFO26743.1"/>
    </source>
</evidence>
<evidence type="ECO:0000313" key="3">
    <source>
        <dbReference type="Proteomes" id="UP000735302"/>
    </source>
</evidence>
<protein>
    <submittedName>
        <fullName evidence="2">Uncharacterized protein</fullName>
    </submittedName>
</protein>
<keyword evidence="3" id="KW-1185">Reference proteome</keyword>
<name>A0AAV4C6W0_9GAST</name>
<dbReference type="Proteomes" id="UP000735302">
    <property type="component" value="Unassembled WGS sequence"/>
</dbReference>
<accession>A0AAV4C6W0</accession>
<gene>
    <name evidence="2" type="ORF">PoB_005324800</name>
</gene>
<feature type="region of interest" description="Disordered" evidence="1">
    <location>
        <begin position="1"/>
        <end position="109"/>
    </location>
</feature>
<sequence length="168" mass="18002">MDGRGETMNGEARQYSVKKMYNVSSQQDDIRLSGPPPGQGAGVGARTRDRRVPADLRANSLATVPPTPHSTDTKARAAAAAAALSTSIGGSGGGGNLNLDQDRSDQSCRVAGRPSLRPVWRWQGSNPGQTGTRRSHYQGAETWNLGIRVSDRNQEKSLDTQTAMIWAR</sequence>